<dbReference type="EMBL" id="BTPU01000013">
    <property type="protein sequence ID" value="GMQ61754.1"/>
    <property type="molecule type" value="Genomic_DNA"/>
</dbReference>
<dbReference type="Proteomes" id="UP001374599">
    <property type="component" value="Unassembled WGS sequence"/>
</dbReference>
<sequence>MLFHNQTFGDRLKFFELNICDYPVELSESHIHHTHPKQVIKGLKELQQLFARIYTSVDVFQVDDPLKSLHNVTETIMFLYSAGAVGELSQQGAKWYLMIDKKIIKGHYKKSINKFYRELLVGLLNKMLSNFPLTTKIKFHEYYTPHWMLQFYTKDTNDYVFNLNVAADTICLEIRLSIDTVEKLAEKKMEIKGNLRSELNKLGCISCNNQCNRENLNEKNGVNYCTAYSEARLLMLYIKSMEDVTSALEVLNLENEYLNW</sequence>
<organism evidence="1 2">
    <name type="scientific">Vallitalea maricola</name>
    <dbReference type="NCBI Taxonomy" id="3074433"/>
    <lineage>
        <taxon>Bacteria</taxon>
        <taxon>Bacillati</taxon>
        <taxon>Bacillota</taxon>
        <taxon>Clostridia</taxon>
        <taxon>Lachnospirales</taxon>
        <taxon>Vallitaleaceae</taxon>
        <taxon>Vallitalea</taxon>
    </lineage>
</organism>
<accession>A0ACB5UGS0</accession>
<name>A0ACB5UGS0_9FIRM</name>
<evidence type="ECO:0000313" key="1">
    <source>
        <dbReference type="EMBL" id="GMQ61754.1"/>
    </source>
</evidence>
<proteinExistence type="predicted"/>
<keyword evidence="2" id="KW-1185">Reference proteome</keyword>
<comment type="caution">
    <text evidence="1">The sequence shown here is derived from an EMBL/GenBank/DDBJ whole genome shotgun (WGS) entry which is preliminary data.</text>
</comment>
<gene>
    <name evidence="1" type="ORF">AN2V17_09830</name>
</gene>
<evidence type="ECO:0000313" key="2">
    <source>
        <dbReference type="Proteomes" id="UP001374599"/>
    </source>
</evidence>
<reference evidence="1" key="1">
    <citation type="submission" date="2023-09" db="EMBL/GenBank/DDBJ databases">
        <title>Vallitalea sediminicola and Vallitalea maricola sp. nov., anaerobic bacteria isolated from marine sediment.</title>
        <authorList>
            <person name="Hirano S."/>
            <person name="Maeda A."/>
            <person name="Terahara T."/>
            <person name="Mori K."/>
            <person name="Hamada M."/>
            <person name="Matsumoto R."/>
            <person name="Kobayashi T."/>
        </authorList>
    </citation>
    <scope>NUCLEOTIDE SEQUENCE</scope>
    <source>
        <strain evidence="1">AN17-2</strain>
    </source>
</reference>
<protein>
    <submittedName>
        <fullName evidence="1">Uncharacterized protein</fullName>
    </submittedName>
</protein>